<dbReference type="EMBL" id="FOOI01000028">
    <property type="protein sequence ID" value="SFH68558.1"/>
    <property type="molecule type" value="Genomic_DNA"/>
</dbReference>
<evidence type="ECO:0000313" key="5">
    <source>
        <dbReference type="Proteomes" id="UP000199052"/>
    </source>
</evidence>
<dbReference type="EMBL" id="JACBZA010000001">
    <property type="protein sequence ID" value="NYH84087.1"/>
    <property type="molecule type" value="Genomic_DNA"/>
</dbReference>
<evidence type="ECO:0000256" key="1">
    <source>
        <dbReference type="ARBA" id="ARBA00005428"/>
    </source>
</evidence>
<dbReference type="STRING" id="504797.SAMN05421678_12839"/>
<accession>A0A1I3C1S6</accession>
<dbReference type="GO" id="GO:0003677">
    <property type="term" value="F:DNA binding"/>
    <property type="evidence" value="ECO:0007669"/>
    <property type="project" value="UniProtKB-KW"/>
</dbReference>
<proteinExistence type="inferred from homology"/>
<reference evidence="3 6" key="2">
    <citation type="submission" date="2020-07" db="EMBL/GenBank/DDBJ databases">
        <title>Sequencing the genomes of 1000 actinobacteria strains.</title>
        <authorList>
            <person name="Klenk H.-P."/>
        </authorList>
    </citation>
    <scope>NUCLEOTIDE SEQUENCE [LARGE SCALE GENOMIC DNA]</scope>
    <source>
        <strain evidence="3 6">DSM 45117</strain>
    </source>
</reference>
<evidence type="ECO:0000256" key="2">
    <source>
        <dbReference type="ARBA" id="ARBA00023008"/>
    </source>
</evidence>
<dbReference type="OrthoDB" id="9809524at2"/>
<dbReference type="Gene3D" id="1.20.58.1000">
    <property type="entry name" value="Metal-sensitive repressor, helix protomer"/>
    <property type="match status" value="1"/>
</dbReference>
<evidence type="ECO:0000313" key="6">
    <source>
        <dbReference type="Proteomes" id="UP000533017"/>
    </source>
</evidence>
<dbReference type="Pfam" id="PF02583">
    <property type="entry name" value="Trns_repr_metal"/>
    <property type="match status" value="1"/>
</dbReference>
<dbReference type="InterPro" id="IPR003735">
    <property type="entry name" value="Metal_Tscrpt_repr"/>
</dbReference>
<evidence type="ECO:0000313" key="3">
    <source>
        <dbReference type="EMBL" id="NYH84087.1"/>
    </source>
</evidence>
<organism evidence="4 5">
    <name type="scientific">Actinopolymorpha cephalotaxi</name>
    <dbReference type="NCBI Taxonomy" id="504797"/>
    <lineage>
        <taxon>Bacteria</taxon>
        <taxon>Bacillati</taxon>
        <taxon>Actinomycetota</taxon>
        <taxon>Actinomycetes</taxon>
        <taxon>Propionibacteriales</taxon>
        <taxon>Actinopolymorphaceae</taxon>
        <taxon>Actinopolymorpha</taxon>
    </lineage>
</organism>
<reference evidence="4 5" key="1">
    <citation type="submission" date="2016-10" db="EMBL/GenBank/DDBJ databases">
        <authorList>
            <person name="de Groot N.N."/>
        </authorList>
    </citation>
    <scope>NUCLEOTIDE SEQUENCE [LARGE SCALE GENOMIC DNA]</scope>
    <source>
        <strain evidence="4 5">CPCC 202808</strain>
    </source>
</reference>
<comment type="similarity">
    <text evidence="1">Belongs to the CsoR family.</text>
</comment>
<dbReference type="GO" id="GO:0046872">
    <property type="term" value="F:metal ion binding"/>
    <property type="evidence" value="ECO:0007669"/>
    <property type="project" value="InterPro"/>
</dbReference>
<dbReference type="RefSeq" id="WP_092890452.1">
    <property type="nucleotide sequence ID" value="NZ_FOOI01000028.1"/>
</dbReference>
<gene>
    <name evidence="3" type="ORF">FHR37_002938</name>
    <name evidence="4" type="ORF">SAMN05421678_12839</name>
</gene>
<keyword evidence="6" id="KW-1185">Reference proteome</keyword>
<dbReference type="Proteomes" id="UP000533017">
    <property type="component" value="Unassembled WGS sequence"/>
</dbReference>
<dbReference type="GO" id="GO:0045892">
    <property type="term" value="P:negative regulation of DNA-templated transcription"/>
    <property type="evidence" value="ECO:0007669"/>
    <property type="project" value="UniProtKB-ARBA"/>
</dbReference>
<sequence>MQIKPQPASDALIRIKRARGQLECAIEMMKTNGGCPELLTHLTAVSHSLDRADEDLQDLFLSAAPEAKA</sequence>
<protein>
    <submittedName>
        <fullName evidence="3">DNA-binding FrmR family transcriptional regulator</fullName>
    </submittedName>
    <submittedName>
        <fullName evidence="4">Metal-sensitive transcriptional repressor</fullName>
    </submittedName>
</protein>
<dbReference type="Proteomes" id="UP000199052">
    <property type="component" value="Unassembled WGS sequence"/>
</dbReference>
<dbReference type="AlphaFoldDB" id="A0A1I3C1S6"/>
<keyword evidence="3" id="KW-0238">DNA-binding</keyword>
<keyword evidence="2" id="KW-0186">Copper</keyword>
<name>A0A1I3C1S6_9ACTN</name>
<dbReference type="InterPro" id="IPR038390">
    <property type="entry name" value="Metal_Tscrpt_repr_sf"/>
</dbReference>
<evidence type="ECO:0000313" key="4">
    <source>
        <dbReference type="EMBL" id="SFH68558.1"/>
    </source>
</evidence>